<dbReference type="EMBL" id="JBHRWR010000008">
    <property type="protein sequence ID" value="MFC3573637.1"/>
    <property type="molecule type" value="Genomic_DNA"/>
</dbReference>
<evidence type="ECO:0000313" key="2">
    <source>
        <dbReference type="EMBL" id="MFC3573637.1"/>
    </source>
</evidence>
<accession>A0ABV7SBF1</accession>
<dbReference type="RefSeq" id="WP_310763103.1">
    <property type="nucleotide sequence ID" value="NZ_JBHRWR010000008.1"/>
</dbReference>
<keyword evidence="3" id="KW-1185">Reference proteome</keyword>
<dbReference type="Proteomes" id="UP001595701">
    <property type="component" value="Unassembled WGS sequence"/>
</dbReference>
<keyword evidence="1" id="KW-0472">Membrane</keyword>
<gene>
    <name evidence="2" type="ORF">ACFOZ0_10215</name>
</gene>
<name>A0ABV7SBF1_9ACTN</name>
<comment type="caution">
    <text evidence="2">The sequence shown here is derived from an EMBL/GenBank/DDBJ whole genome shotgun (WGS) entry which is preliminary data.</text>
</comment>
<reference evidence="3" key="1">
    <citation type="journal article" date="2019" name="Int. J. Syst. Evol. Microbiol.">
        <title>The Global Catalogue of Microorganisms (GCM) 10K type strain sequencing project: providing services to taxonomists for standard genome sequencing and annotation.</title>
        <authorList>
            <consortium name="The Broad Institute Genomics Platform"/>
            <consortium name="The Broad Institute Genome Sequencing Center for Infectious Disease"/>
            <person name="Wu L."/>
            <person name="Ma J."/>
        </authorList>
    </citation>
    <scope>NUCLEOTIDE SEQUENCE [LARGE SCALE GENOMIC DNA]</scope>
    <source>
        <strain evidence="3">CGMCC 4.7035</strain>
    </source>
</reference>
<organism evidence="2 3">
    <name type="scientific">Streptomyces yaanensis</name>
    <dbReference type="NCBI Taxonomy" id="1142239"/>
    <lineage>
        <taxon>Bacteria</taxon>
        <taxon>Bacillati</taxon>
        <taxon>Actinomycetota</taxon>
        <taxon>Actinomycetes</taxon>
        <taxon>Kitasatosporales</taxon>
        <taxon>Streptomycetaceae</taxon>
        <taxon>Streptomyces</taxon>
    </lineage>
</organism>
<evidence type="ECO:0000256" key="1">
    <source>
        <dbReference type="SAM" id="Phobius"/>
    </source>
</evidence>
<protein>
    <submittedName>
        <fullName evidence="2">Uncharacterized protein</fullName>
    </submittedName>
</protein>
<keyword evidence="1" id="KW-0812">Transmembrane</keyword>
<feature type="transmembrane region" description="Helical" evidence="1">
    <location>
        <begin position="12"/>
        <end position="32"/>
    </location>
</feature>
<evidence type="ECO:0000313" key="3">
    <source>
        <dbReference type="Proteomes" id="UP001595701"/>
    </source>
</evidence>
<proteinExistence type="predicted"/>
<keyword evidence="1" id="KW-1133">Transmembrane helix</keyword>
<sequence>MSELLSSNIRKVSFWLWAVLVGLVLVVPRVVCEGALEVRAMNAELSEDDRHVRRGAVLG</sequence>